<feature type="transmembrane region" description="Helical" evidence="8">
    <location>
        <begin position="56"/>
        <end position="76"/>
    </location>
</feature>
<feature type="transmembrane region" description="Helical" evidence="8">
    <location>
        <begin position="30"/>
        <end position="49"/>
    </location>
</feature>
<evidence type="ECO:0000259" key="9">
    <source>
        <dbReference type="Pfam" id="PF13813"/>
    </source>
</evidence>
<dbReference type="InterPro" id="IPR032805">
    <property type="entry name" value="Wax_synthase_dom"/>
</dbReference>
<dbReference type="GeneID" id="9576740"/>
<proteinExistence type="inferred from homology"/>
<dbReference type="GO" id="GO:0006629">
    <property type="term" value="P:lipid metabolic process"/>
    <property type="evidence" value="ECO:0007669"/>
    <property type="project" value="InterPro"/>
</dbReference>
<dbReference type="PANTHER" id="PTHR31595:SF57">
    <property type="entry name" value="OS04G0481900 PROTEIN"/>
    <property type="match status" value="1"/>
</dbReference>
<keyword evidence="7 8" id="KW-0472">Membrane</keyword>
<organism evidence="10 11">
    <name type="scientific">Trichophyton verrucosum (strain HKI 0517)</name>
    <dbReference type="NCBI Taxonomy" id="663202"/>
    <lineage>
        <taxon>Eukaryota</taxon>
        <taxon>Fungi</taxon>
        <taxon>Dikarya</taxon>
        <taxon>Ascomycota</taxon>
        <taxon>Pezizomycotina</taxon>
        <taxon>Eurotiomycetes</taxon>
        <taxon>Eurotiomycetidae</taxon>
        <taxon>Onygenales</taxon>
        <taxon>Arthrodermataceae</taxon>
        <taxon>Trichophyton</taxon>
    </lineage>
</organism>
<feature type="transmembrane region" description="Helical" evidence="8">
    <location>
        <begin position="309"/>
        <end position="327"/>
    </location>
</feature>
<dbReference type="Proteomes" id="UP000008383">
    <property type="component" value="Unassembled WGS sequence"/>
</dbReference>
<dbReference type="PANTHER" id="PTHR31595">
    <property type="entry name" value="LONG-CHAIN-ALCOHOL O-FATTY-ACYLTRANSFERASE 3-RELATED"/>
    <property type="match status" value="1"/>
</dbReference>
<evidence type="ECO:0000256" key="4">
    <source>
        <dbReference type="ARBA" id="ARBA00022679"/>
    </source>
</evidence>
<evidence type="ECO:0000313" key="10">
    <source>
        <dbReference type="EMBL" id="EFE40470.1"/>
    </source>
</evidence>
<dbReference type="Pfam" id="PF13813">
    <property type="entry name" value="MBOAT_2"/>
    <property type="match status" value="1"/>
</dbReference>
<keyword evidence="6 8" id="KW-1133">Transmembrane helix</keyword>
<sequence>MIPQCLIAMPQISPAAQRALSEAGSDIRTGLVSLMIPAALLYLALYALVKKKIGVFVMLDWMAIFAFAANGTLVVLECSVARSLQLFAASDLPTAYMILMMVTVAIGSMKALDFYARRKSPPKYTDPNPPSDSIIALLLFTELRYESFTPNYLRTAPAPAQLEADTTAEYVCYQKRDLKGGKQIFTTFGKRVASLQTPGRKTPHRFSEAFDLVIHVAFFLATQFLFPLSNPTVQAIQILLAIYVIWESLQLLLRYKTSPPLFGPVYTASSLASFWSETWHTAFASPCRSLAYDPLRRHLPAKYGVPESFAKGVGIIASFSLMGLFHAYSLAPVLPLDGILRIIAFFLLNGIGTVIETAIWGRNAHWGKALLAWTFEIVIASWTVEGLSLPKGLQNISWDSICNVGGVKRG</sequence>
<keyword evidence="5 8" id="KW-0812">Transmembrane</keyword>
<evidence type="ECO:0000256" key="7">
    <source>
        <dbReference type="ARBA" id="ARBA00023136"/>
    </source>
</evidence>
<evidence type="ECO:0000256" key="3">
    <source>
        <dbReference type="ARBA" id="ARBA00007282"/>
    </source>
</evidence>
<feature type="transmembrane region" description="Helical" evidence="8">
    <location>
        <begin position="339"/>
        <end position="360"/>
    </location>
</feature>
<dbReference type="KEGG" id="tve:TRV_04801"/>
<comment type="subcellular location">
    <subcellularLocation>
        <location evidence="1">Membrane</location>
        <topology evidence="1">Multi-pass membrane protein</topology>
    </subcellularLocation>
</comment>
<dbReference type="EMBL" id="ACYE01000244">
    <property type="protein sequence ID" value="EFE40470.1"/>
    <property type="molecule type" value="Genomic_DNA"/>
</dbReference>
<comment type="pathway">
    <text evidence="2">Secondary metabolite biosynthesis.</text>
</comment>
<dbReference type="GO" id="GO:0008374">
    <property type="term" value="F:O-acyltransferase activity"/>
    <property type="evidence" value="ECO:0007669"/>
    <property type="project" value="InterPro"/>
</dbReference>
<reference evidence="11" key="1">
    <citation type="journal article" date="2011" name="Genome Biol.">
        <title>Comparative and functional genomics provide insights into the pathogenicity of dermatophytic fungi.</title>
        <authorList>
            <person name="Burmester A."/>
            <person name="Shelest E."/>
            <person name="Gloeckner G."/>
            <person name="Heddergott C."/>
            <person name="Schindler S."/>
            <person name="Staib P."/>
            <person name="Heidel A."/>
            <person name="Felder M."/>
            <person name="Petzold A."/>
            <person name="Szafranski K."/>
            <person name="Feuermann M."/>
            <person name="Pedruzzi I."/>
            <person name="Priebe S."/>
            <person name="Groth M."/>
            <person name="Winkler R."/>
            <person name="Li W."/>
            <person name="Kniemeyer O."/>
            <person name="Schroeckh V."/>
            <person name="Hertweck C."/>
            <person name="Hube B."/>
            <person name="White T.C."/>
            <person name="Platzer M."/>
            <person name="Guthke R."/>
            <person name="Heitman J."/>
            <person name="Woestemeyer J."/>
            <person name="Zipfel P.F."/>
            <person name="Monod M."/>
            <person name="Brakhage A.A."/>
        </authorList>
    </citation>
    <scope>NUCLEOTIDE SEQUENCE [LARGE SCALE GENOMIC DNA]</scope>
    <source>
        <strain evidence="11">HKI 0517</strain>
    </source>
</reference>
<gene>
    <name evidence="10" type="ORF">TRV_04801</name>
</gene>
<keyword evidence="4" id="KW-0808">Transferase</keyword>
<evidence type="ECO:0000256" key="1">
    <source>
        <dbReference type="ARBA" id="ARBA00004141"/>
    </source>
</evidence>
<comment type="caution">
    <text evidence="10">The sequence shown here is derived from an EMBL/GenBank/DDBJ whole genome shotgun (WGS) entry which is preliminary data.</text>
</comment>
<protein>
    <recommendedName>
        <fullName evidence="9">Wax synthase domain-containing protein</fullName>
    </recommendedName>
</protein>
<dbReference type="GO" id="GO:0016020">
    <property type="term" value="C:membrane"/>
    <property type="evidence" value="ECO:0007669"/>
    <property type="project" value="UniProtKB-SubCell"/>
</dbReference>
<feature type="transmembrane region" description="Helical" evidence="8">
    <location>
        <begin position="96"/>
        <end position="116"/>
    </location>
</feature>
<dbReference type="AlphaFoldDB" id="D4DCE8"/>
<evidence type="ECO:0000256" key="5">
    <source>
        <dbReference type="ARBA" id="ARBA00022692"/>
    </source>
</evidence>
<accession>D4DCE8</accession>
<feature type="domain" description="Wax synthase" evidence="9">
    <location>
        <begin position="259"/>
        <end position="347"/>
    </location>
</feature>
<comment type="similarity">
    <text evidence="3">Belongs to the wax synthase family.</text>
</comment>
<dbReference type="HOGENOM" id="CLU_073401_0_0_1"/>
<evidence type="ECO:0000313" key="11">
    <source>
        <dbReference type="Proteomes" id="UP000008383"/>
    </source>
</evidence>
<keyword evidence="11" id="KW-1185">Reference proteome</keyword>
<evidence type="ECO:0000256" key="8">
    <source>
        <dbReference type="SAM" id="Phobius"/>
    </source>
</evidence>
<evidence type="ECO:0000256" key="6">
    <source>
        <dbReference type="ARBA" id="ARBA00022989"/>
    </source>
</evidence>
<name>D4DCE8_TRIVH</name>
<dbReference type="OrthoDB" id="1077582at2759"/>
<dbReference type="RefSeq" id="XP_003021088.1">
    <property type="nucleotide sequence ID" value="XM_003021042.1"/>
</dbReference>
<dbReference type="InterPro" id="IPR044851">
    <property type="entry name" value="Wax_synthase"/>
</dbReference>
<evidence type="ECO:0000256" key="2">
    <source>
        <dbReference type="ARBA" id="ARBA00005179"/>
    </source>
</evidence>